<dbReference type="Pfam" id="PF12036">
    <property type="entry name" value="DUF3522"/>
    <property type="match status" value="1"/>
</dbReference>
<dbReference type="OMA" id="CFNAAEA"/>
<sequence>MESLAEIFTAAHVIRFIVETITDLALLPSLDVVSRRGRHFEFFIGAFQFLASTMYNMTDALEVPMFLTPRDWHRLTNVLTITYGLHLCIFLMGNRSEARDNFLRYLAFALVWIAQIKDAYWMFQTQYTAYVVVFFLALPMLNMLLGSGLPVYNRPKVIRGFLALMVAGVCFYLGLDDENDAFRLFHGLSQVVVGVALFYLWQAVPEDHYKKHDTPLPMQYRRYD</sequence>
<feature type="transmembrane region" description="Helical" evidence="7">
    <location>
        <begin position="157"/>
        <end position="175"/>
    </location>
</feature>
<comment type="subcellular location">
    <subcellularLocation>
        <location evidence="1">Cell membrane</location>
        <topology evidence="1">Multi-pass membrane protein</topology>
    </subcellularLocation>
</comment>
<accession>A9V008</accession>
<protein>
    <submittedName>
        <fullName evidence="8">Uncharacterized protein</fullName>
    </submittedName>
</protein>
<dbReference type="RefSeq" id="XP_001746179.1">
    <property type="nucleotide sequence ID" value="XM_001746127.1"/>
</dbReference>
<keyword evidence="3" id="KW-1003">Cell membrane</keyword>
<gene>
    <name evidence="8" type="ORF">MONBRDRAFT_25649</name>
</gene>
<dbReference type="PANTHER" id="PTHR36561">
    <property type="entry name" value="HAEMOLYSIN-III RELATED-RELATED"/>
    <property type="match status" value="1"/>
</dbReference>
<dbReference type="GeneID" id="5891279"/>
<evidence type="ECO:0000256" key="7">
    <source>
        <dbReference type="SAM" id="Phobius"/>
    </source>
</evidence>
<dbReference type="KEGG" id="mbr:MONBRDRAFT_25649"/>
<keyword evidence="4 7" id="KW-0812">Transmembrane</keyword>
<evidence type="ECO:0000256" key="1">
    <source>
        <dbReference type="ARBA" id="ARBA00004651"/>
    </source>
</evidence>
<evidence type="ECO:0000256" key="4">
    <source>
        <dbReference type="ARBA" id="ARBA00022692"/>
    </source>
</evidence>
<feature type="transmembrane region" description="Helical" evidence="7">
    <location>
        <begin position="181"/>
        <end position="201"/>
    </location>
</feature>
<dbReference type="InterPro" id="IPR021910">
    <property type="entry name" value="NGX6/PGAP6/MYMK"/>
</dbReference>
<comment type="similarity">
    <text evidence="2">Belongs to the TMEM8 family.</text>
</comment>
<evidence type="ECO:0000313" key="8">
    <source>
        <dbReference type="EMBL" id="EDQ89074.1"/>
    </source>
</evidence>
<dbReference type="PANTHER" id="PTHR36561:SF1">
    <property type="entry name" value="TRANSMEMBRANE PROTEIN 147"/>
    <property type="match status" value="1"/>
</dbReference>
<dbReference type="Proteomes" id="UP000001357">
    <property type="component" value="Unassembled WGS sequence"/>
</dbReference>
<feature type="transmembrane region" description="Helical" evidence="7">
    <location>
        <begin position="75"/>
        <end position="93"/>
    </location>
</feature>
<feature type="transmembrane region" description="Helical" evidence="7">
    <location>
        <begin position="39"/>
        <end position="55"/>
    </location>
</feature>
<keyword evidence="6 7" id="KW-0472">Membrane</keyword>
<evidence type="ECO:0000256" key="6">
    <source>
        <dbReference type="ARBA" id="ARBA00023136"/>
    </source>
</evidence>
<keyword evidence="9" id="KW-1185">Reference proteome</keyword>
<dbReference type="EMBL" id="CH991552">
    <property type="protein sequence ID" value="EDQ89074.1"/>
    <property type="molecule type" value="Genomic_DNA"/>
</dbReference>
<reference evidence="8 9" key="1">
    <citation type="journal article" date="2008" name="Nature">
        <title>The genome of the choanoflagellate Monosiga brevicollis and the origin of metazoans.</title>
        <authorList>
            <consortium name="JGI Sequencing"/>
            <person name="King N."/>
            <person name="Westbrook M.J."/>
            <person name="Young S.L."/>
            <person name="Kuo A."/>
            <person name="Abedin M."/>
            <person name="Chapman J."/>
            <person name="Fairclough S."/>
            <person name="Hellsten U."/>
            <person name="Isogai Y."/>
            <person name="Letunic I."/>
            <person name="Marr M."/>
            <person name="Pincus D."/>
            <person name="Putnam N."/>
            <person name="Rokas A."/>
            <person name="Wright K.J."/>
            <person name="Zuzow R."/>
            <person name="Dirks W."/>
            <person name="Good M."/>
            <person name="Goodstein D."/>
            <person name="Lemons D."/>
            <person name="Li W."/>
            <person name="Lyons J.B."/>
            <person name="Morris A."/>
            <person name="Nichols S."/>
            <person name="Richter D.J."/>
            <person name="Salamov A."/>
            <person name="Bork P."/>
            <person name="Lim W.A."/>
            <person name="Manning G."/>
            <person name="Miller W.T."/>
            <person name="McGinnis W."/>
            <person name="Shapiro H."/>
            <person name="Tjian R."/>
            <person name="Grigoriev I.V."/>
            <person name="Rokhsar D."/>
        </authorList>
    </citation>
    <scope>NUCLEOTIDE SEQUENCE [LARGE SCALE GENOMIC DNA]</scope>
    <source>
        <strain evidence="9">MX1 / ATCC 50154</strain>
    </source>
</reference>
<evidence type="ECO:0000313" key="9">
    <source>
        <dbReference type="Proteomes" id="UP000001357"/>
    </source>
</evidence>
<dbReference type="AlphaFoldDB" id="A9V008"/>
<evidence type="ECO:0000256" key="3">
    <source>
        <dbReference type="ARBA" id="ARBA00022475"/>
    </source>
</evidence>
<evidence type="ECO:0000256" key="2">
    <source>
        <dbReference type="ARBA" id="ARBA00005542"/>
    </source>
</evidence>
<dbReference type="InParanoid" id="A9V008"/>
<proteinExistence type="inferred from homology"/>
<keyword evidence="5 7" id="KW-1133">Transmembrane helix</keyword>
<organism evidence="8 9">
    <name type="scientific">Monosiga brevicollis</name>
    <name type="common">Choanoflagellate</name>
    <dbReference type="NCBI Taxonomy" id="81824"/>
    <lineage>
        <taxon>Eukaryota</taxon>
        <taxon>Choanoflagellata</taxon>
        <taxon>Craspedida</taxon>
        <taxon>Salpingoecidae</taxon>
        <taxon>Monosiga</taxon>
    </lineage>
</organism>
<evidence type="ECO:0000256" key="5">
    <source>
        <dbReference type="ARBA" id="ARBA00022989"/>
    </source>
</evidence>
<dbReference type="GO" id="GO:0005886">
    <property type="term" value="C:plasma membrane"/>
    <property type="evidence" value="ECO:0007669"/>
    <property type="project" value="UniProtKB-SubCell"/>
</dbReference>
<feature type="transmembrane region" description="Helical" evidence="7">
    <location>
        <begin position="129"/>
        <end position="145"/>
    </location>
</feature>
<name>A9V008_MONBE</name>